<protein>
    <submittedName>
        <fullName evidence="5">Tubulin-tyrsoine ligase-like protein</fullName>
    </submittedName>
</protein>
<feature type="compositionally biased region" description="Acidic residues" evidence="4">
    <location>
        <begin position="1459"/>
        <end position="1471"/>
    </location>
</feature>
<feature type="region of interest" description="Disordered" evidence="4">
    <location>
        <begin position="1199"/>
        <end position="1265"/>
    </location>
</feature>
<keyword evidence="1 5" id="KW-0436">Ligase</keyword>
<feature type="compositionally biased region" description="Polar residues" evidence="4">
    <location>
        <begin position="997"/>
        <end position="1022"/>
    </location>
</feature>
<keyword evidence="2" id="KW-0547">Nucleotide-binding</keyword>
<feature type="region of interest" description="Disordered" evidence="4">
    <location>
        <begin position="1"/>
        <end position="62"/>
    </location>
</feature>
<dbReference type="SUPFAM" id="SSF56059">
    <property type="entry name" value="Glutathione synthetase ATP-binding domain-like"/>
    <property type="match status" value="1"/>
</dbReference>
<dbReference type="OMA" id="TRRQHED"/>
<feature type="region of interest" description="Disordered" evidence="4">
    <location>
        <begin position="1277"/>
        <end position="1471"/>
    </location>
</feature>
<feature type="compositionally biased region" description="Gly residues" evidence="4">
    <location>
        <begin position="310"/>
        <end position="319"/>
    </location>
</feature>
<dbReference type="GO" id="GO:0015631">
    <property type="term" value="F:tubulin binding"/>
    <property type="evidence" value="ECO:0007669"/>
    <property type="project" value="TreeGrafter"/>
</dbReference>
<feature type="compositionally biased region" description="Polar residues" evidence="4">
    <location>
        <begin position="445"/>
        <end position="454"/>
    </location>
</feature>
<feature type="compositionally biased region" description="Low complexity" evidence="4">
    <location>
        <begin position="1057"/>
        <end position="1078"/>
    </location>
</feature>
<dbReference type="GO" id="GO:0070740">
    <property type="term" value="F:tubulin-glutamic acid ligase activity"/>
    <property type="evidence" value="ECO:0007669"/>
    <property type="project" value="TreeGrafter"/>
</dbReference>
<gene>
    <name evidence="5" type="ORF">ABB37_07324</name>
</gene>
<dbReference type="Proteomes" id="UP000037923">
    <property type="component" value="Unassembled WGS sequence"/>
</dbReference>
<evidence type="ECO:0000256" key="3">
    <source>
        <dbReference type="ARBA" id="ARBA00022840"/>
    </source>
</evidence>
<dbReference type="OrthoDB" id="202825at2759"/>
<feature type="region of interest" description="Disordered" evidence="4">
    <location>
        <begin position="347"/>
        <end position="456"/>
    </location>
</feature>
<keyword evidence="3" id="KW-0067">ATP-binding</keyword>
<dbReference type="PANTHER" id="PTHR12241">
    <property type="entry name" value="TUBULIN POLYGLUTAMYLASE"/>
    <property type="match status" value="1"/>
</dbReference>
<feature type="region of interest" description="Disordered" evidence="4">
    <location>
        <begin position="981"/>
        <end position="1028"/>
    </location>
</feature>
<evidence type="ECO:0000256" key="2">
    <source>
        <dbReference type="ARBA" id="ARBA00022741"/>
    </source>
</evidence>
<dbReference type="Pfam" id="PF03133">
    <property type="entry name" value="TTL"/>
    <property type="match status" value="1"/>
</dbReference>
<feature type="compositionally biased region" description="Low complexity" evidence="4">
    <location>
        <begin position="225"/>
        <end position="250"/>
    </location>
</feature>
<feature type="compositionally biased region" description="Low complexity" evidence="4">
    <location>
        <begin position="47"/>
        <end position="62"/>
    </location>
</feature>
<feature type="compositionally biased region" description="Low complexity" evidence="4">
    <location>
        <begin position="1125"/>
        <end position="1151"/>
    </location>
</feature>
<reference evidence="5 6" key="1">
    <citation type="submission" date="2015-07" db="EMBL/GenBank/DDBJ databases">
        <title>High-quality genome of monoxenous trypanosomatid Leptomonas pyrrhocoris.</title>
        <authorList>
            <person name="Flegontov P."/>
            <person name="Butenko A."/>
            <person name="Firsov S."/>
            <person name="Vlcek C."/>
            <person name="Logacheva M.D."/>
            <person name="Field M."/>
            <person name="Filatov D."/>
            <person name="Flegontova O."/>
            <person name="Gerasimov E."/>
            <person name="Jackson A.P."/>
            <person name="Kelly S."/>
            <person name="Opperdoes F."/>
            <person name="O'Reilly A."/>
            <person name="Votypka J."/>
            <person name="Yurchenko V."/>
            <person name="Lukes J."/>
        </authorList>
    </citation>
    <scope>NUCLEOTIDE SEQUENCE [LARGE SCALE GENOMIC DNA]</scope>
    <source>
        <strain evidence="5">H10</strain>
    </source>
</reference>
<feature type="compositionally biased region" description="Low complexity" evidence="4">
    <location>
        <begin position="401"/>
        <end position="414"/>
    </location>
</feature>
<sequence>MTSAAERVPEAAAEHTGQEDVPVGNPADAELPAVSETPEETPEAVSAEAPPTKPLPLATATAAAAAAIQVYEPYQVDLISPRHAHPVHQTPHLNGGGTHEAVRESKASTRSGSSAMTPAPKLKGRPSQAPLHTARVARTREAAPRSRSQGQPRRSNRRPPLAAAPSNGAPASTVLPTSTRRVPARGEASKTAAAAAAATTTTARTSTNGSSRVLLRRPRFVDPLATTAPTTTTTSAEPAQRTKPARPADATALPVAAALANHAPRFISSIPYRHPTHTPQRAPAPPDNSAADTHHRRRLLNDLHAAGGAHRNGGGGGSENGEASAAAATSLESTKMSNGTAAAAVVAPLDSSRPSSPVAEAETDETTDSEAAVEGHEKDEDRAAEPTQTSEEKTTLEKTDAATATTTSDAAKLAPHYTHPTRESQMRVIAGTVTSHPSKRVILSRPTTNPSSLRMSELTRPSEAYKVSLNSSHQGSSLARRSRQPRTVLNVFLTKYPVIRRLADELGWVMETTEEELNDYKFNLCWSDTVLSLMRLVRLSNWQRTNHFPSMYLLCRKGHLGTTLGRLRHKLPLHFAFYPRTWSMRSERLQFTQYMAAVRQRRLLKYFIMKPNSGCQGRGIVVARDPLTALEEHTLDNYIVQEYVHRPLLLEGKKFDLRVYVLLTSIRHPSIFLFNDGLVRICTEQYETPTEENVKNACKHLTNYAVNKKSTDYVFNTDVEHMDVGNKRNFAFLNRWLEESGHSADEVWHQVSMTIVKTILAAQPSIARVYDSCFPTGYNDGYCCFEVLGFDILIDHKMKPWLMEVNHTPSFATETPLDMDIKSKLLTEVWSIIDCKATDYEKDRQREREEFTKRNMPPWASNHPLYGSQLNPAGVRHGAADDVESPVTVNSSVSGTHNNPAEIPPYVYTRRQHEDSKLRQFKRIYPSEIEEVQLMYDTIQNLALAESANNRLYYNSTVTAPMPAASSTSAVSTGPYGMRGANTLPLRTRPPSLGPVLTSSRVYNGVTSPSTTAPQRSLTSPVMTPPPAVLAPPNGAPLTIPVNSVPSLTIIRDSHQSSPVTTTTATATATGGVSTTSPHAFSSVASRGEPSAAKSRVQAVGLPSNMSTSRNSMTPSEHAHNHNNSTTPTTTTSEPSLAPPLSLASLAAAEADAMRHDGGRVSNGTTPKASTTTAAAAAAGEQTSVPAVRVFTPRISSPVVNSRTTTAASTPAAAAATSKKSTNNESSPTPTPAAAKSPAESAAVKPRVAEVYRRPSTRPSNASLSTLTLHELVPEEHVSQTAAPADPATTASTPASVTLPSQKGLPLKVDKPESTPAANSLPNTYHQNGSVVTPPAGDEAQKNHANGSMIRLTRTSVGRQKSPSLDPSLIHPNNGNSNGDQQPLSSSVIAKRRSRSTSSSGRGAGNGATTSAAPPRSRQKSTDREGRNMSTHPEPTEEELARLVELQAQLDYESAADPQPDDEDEDYNLTE</sequence>
<dbReference type="GO" id="GO:0000226">
    <property type="term" value="P:microtubule cytoskeleton organization"/>
    <property type="evidence" value="ECO:0007669"/>
    <property type="project" value="TreeGrafter"/>
</dbReference>
<feature type="compositionally biased region" description="Low complexity" evidence="4">
    <location>
        <begin position="1396"/>
        <end position="1413"/>
    </location>
</feature>
<feature type="compositionally biased region" description="Basic and acidic residues" evidence="4">
    <location>
        <begin position="373"/>
        <end position="400"/>
    </location>
</feature>
<feature type="region of interest" description="Disordered" evidence="4">
    <location>
        <begin position="269"/>
        <end position="294"/>
    </location>
</feature>
<feature type="region of interest" description="Disordered" evidence="4">
    <location>
        <begin position="306"/>
        <end position="334"/>
    </location>
</feature>
<dbReference type="GeneID" id="26907610"/>
<dbReference type="PROSITE" id="PS51221">
    <property type="entry name" value="TTL"/>
    <property type="match status" value="1"/>
</dbReference>
<name>A0A0M9FVI7_LEPPY</name>
<keyword evidence="6" id="KW-1185">Reference proteome</keyword>
<dbReference type="RefSeq" id="XP_015655389.1">
    <property type="nucleotide sequence ID" value="XM_015805912.1"/>
</dbReference>
<feature type="compositionally biased region" description="Low complexity" evidence="4">
    <location>
        <begin position="1279"/>
        <end position="1301"/>
    </location>
</feature>
<evidence type="ECO:0000256" key="1">
    <source>
        <dbReference type="ARBA" id="ARBA00022598"/>
    </source>
</evidence>
<comment type="caution">
    <text evidence="5">The sequence shown here is derived from an EMBL/GenBank/DDBJ whole genome shotgun (WGS) entry which is preliminary data.</text>
</comment>
<dbReference type="EMBL" id="LGTL01000018">
    <property type="protein sequence ID" value="KPA76950.1"/>
    <property type="molecule type" value="Genomic_DNA"/>
</dbReference>
<evidence type="ECO:0000313" key="6">
    <source>
        <dbReference type="Proteomes" id="UP000037923"/>
    </source>
</evidence>
<feature type="compositionally biased region" description="Basic and acidic residues" evidence="4">
    <location>
        <begin position="7"/>
        <end position="18"/>
    </location>
</feature>
<accession>A0A0M9FVI7</accession>
<evidence type="ECO:0000256" key="4">
    <source>
        <dbReference type="SAM" id="MobiDB-lite"/>
    </source>
</evidence>
<feature type="compositionally biased region" description="Polar residues" evidence="4">
    <location>
        <begin position="1104"/>
        <end position="1115"/>
    </location>
</feature>
<feature type="compositionally biased region" description="Polar residues" evidence="4">
    <location>
        <begin position="1353"/>
        <end position="1388"/>
    </location>
</feature>
<dbReference type="VEuPathDB" id="TriTrypDB:LpyrH10_18_0510"/>
<evidence type="ECO:0000313" key="5">
    <source>
        <dbReference type="EMBL" id="KPA76950.1"/>
    </source>
</evidence>
<proteinExistence type="predicted"/>
<feature type="region of interest" description="Disordered" evidence="4">
    <location>
        <begin position="85"/>
        <end position="250"/>
    </location>
</feature>
<feature type="compositionally biased region" description="Low complexity" evidence="4">
    <location>
        <begin position="1204"/>
        <end position="1243"/>
    </location>
</feature>
<dbReference type="Gene3D" id="3.30.470.20">
    <property type="entry name" value="ATP-grasp fold, B domain"/>
    <property type="match status" value="1"/>
</dbReference>
<dbReference type="GO" id="GO:0036064">
    <property type="term" value="C:ciliary basal body"/>
    <property type="evidence" value="ECO:0007669"/>
    <property type="project" value="TreeGrafter"/>
</dbReference>
<dbReference type="InterPro" id="IPR004344">
    <property type="entry name" value="TTL/TTLL_fam"/>
</dbReference>
<organism evidence="5 6">
    <name type="scientific">Leptomonas pyrrhocoris</name>
    <name type="common">Firebug parasite</name>
    <dbReference type="NCBI Taxonomy" id="157538"/>
    <lineage>
        <taxon>Eukaryota</taxon>
        <taxon>Discoba</taxon>
        <taxon>Euglenozoa</taxon>
        <taxon>Kinetoplastea</taxon>
        <taxon>Metakinetoplastina</taxon>
        <taxon>Trypanosomatida</taxon>
        <taxon>Trypanosomatidae</taxon>
        <taxon>Leishmaniinae</taxon>
        <taxon>Leptomonas</taxon>
    </lineage>
</organism>
<dbReference type="PANTHER" id="PTHR12241:SF157">
    <property type="entry name" value="LIGASE-LIKE PROTEIN, PUTATIVE-RELATED"/>
    <property type="match status" value="1"/>
</dbReference>
<feature type="compositionally biased region" description="Low complexity" evidence="4">
    <location>
        <begin position="1165"/>
        <end position="1179"/>
    </location>
</feature>
<feature type="region of interest" description="Disordered" evidence="4">
    <location>
        <begin position="1053"/>
        <end position="1182"/>
    </location>
</feature>
<feature type="compositionally biased region" description="Polar residues" evidence="4">
    <location>
        <begin position="1316"/>
        <end position="1331"/>
    </location>
</feature>
<feature type="compositionally biased region" description="Low complexity" evidence="4">
    <location>
        <begin position="189"/>
        <end position="207"/>
    </location>
</feature>
<dbReference type="GO" id="GO:0005524">
    <property type="term" value="F:ATP binding"/>
    <property type="evidence" value="ECO:0007669"/>
    <property type="project" value="UniProtKB-KW"/>
</dbReference>